<dbReference type="STRING" id="1122172.GCA_000373045_00801"/>
<dbReference type="KEGG" id="lsz:JCM16776_1781"/>
<dbReference type="Gene3D" id="2.40.128.200">
    <property type="match status" value="1"/>
</dbReference>
<proteinExistence type="predicted"/>
<sequence length="124" mass="14082">MNKKGKVGIFMKIVKKLPIILLGILSAGFISNGSIKRKNPVINDKRRKLVFKKFKCNKKIYTVNYITDEMVQLLDMKTYEKSLLDRTVSTGGEKYSNGNVKIHIEGNRMTLTQNGKNTSCLLVK</sequence>
<dbReference type="EMBL" id="AP019827">
    <property type="protein sequence ID" value="BBM41549.1"/>
    <property type="molecule type" value="Genomic_DNA"/>
</dbReference>
<name>A0A510JQA5_9FUSO</name>
<evidence type="ECO:0000313" key="1">
    <source>
        <dbReference type="EMBL" id="BBM41549.1"/>
    </source>
</evidence>
<reference evidence="1 2" key="1">
    <citation type="submission" date="2019-07" db="EMBL/GenBank/DDBJ databases">
        <title>Complete Genome Sequence of Leptotrichia shahii Strain JCM 16776.</title>
        <authorList>
            <person name="Watanabe S."/>
            <person name="Cui L."/>
        </authorList>
    </citation>
    <scope>NUCLEOTIDE SEQUENCE [LARGE SCALE GENOMIC DNA]</scope>
    <source>
        <strain evidence="1 2">JCM16776</strain>
    </source>
</reference>
<protein>
    <recommendedName>
        <fullName evidence="3">C-type lysozyme inhibitor domain-containing protein</fullName>
    </recommendedName>
</protein>
<dbReference type="InterPro" id="IPR036328">
    <property type="entry name" value="MliC_sf"/>
</dbReference>
<dbReference type="AlphaFoldDB" id="A0A510JQA5"/>
<gene>
    <name evidence="1" type="ORF">JCM16776_1781</name>
</gene>
<dbReference type="OrthoDB" id="82332at2"/>
<keyword evidence="2" id="KW-1185">Reference proteome</keyword>
<accession>A0A510JQA5</accession>
<dbReference type="Proteomes" id="UP000322617">
    <property type="component" value="Chromosome"/>
</dbReference>
<organism evidence="1 2">
    <name type="scientific">Leptotrichia shahii</name>
    <dbReference type="NCBI Taxonomy" id="157691"/>
    <lineage>
        <taxon>Bacteria</taxon>
        <taxon>Fusobacteriati</taxon>
        <taxon>Fusobacteriota</taxon>
        <taxon>Fusobacteriia</taxon>
        <taxon>Fusobacteriales</taxon>
        <taxon>Leptotrichiaceae</taxon>
        <taxon>Leptotrichia</taxon>
    </lineage>
</organism>
<evidence type="ECO:0008006" key="3">
    <source>
        <dbReference type="Google" id="ProtNLM"/>
    </source>
</evidence>
<dbReference type="SUPFAM" id="SSF141488">
    <property type="entry name" value="YdhA-like"/>
    <property type="match status" value="1"/>
</dbReference>
<evidence type="ECO:0000313" key="2">
    <source>
        <dbReference type="Proteomes" id="UP000322617"/>
    </source>
</evidence>